<dbReference type="Proteomes" id="UP000199153">
    <property type="component" value="Unassembled WGS sequence"/>
</dbReference>
<proteinExistence type="predicted"/>
<organism evidence="2 3">
    <name type="scientific">Salegentibacter flavus</name>
    <dbReference type="NCBI Taxonomy" id="287099"/>
    <lineage>
        <taxon>Bacteria</taxon>
        <taxon>Pseudomonadati</taxon>
        <taxon>Bacteroidota</taxon>
        <taxon>Flavobacteriia</taxon>
        <taxon>Flavobacteriales</taxon>
        <taxon>Flavobacteriaceae</taxon>
        <taxon>Salegentibacter</taxon>
    </lineage>
</organism>
<sequence>MVINKKEIYYKSLEAVNRRIEKYEKEMDMIKESMEANDVKTDYDEDNKGQLLGDFEKYAEYLNQAQEMKEKLANIDLEHYSETVNFGSVVETDKDLYFVAVPIGEIEFEDGSKVYSISTEAPIYEVMRDKKAGDSFSFNDKERKIKKVH</sequence>
<dbReference type="RefSeq" id="WP_093406950.1">
    <property type="nucleotide sequence ID" value="NZ_FOVL01000005.1"/>
</dbReference>
<keyword evidence="3" id="KW-1185">Reference proteome</keyword>
<gene>
    <name evidence="2" type="ORF">SAMN05660413_01120</name>
</gene>
<evidence type="ECO:0000313" key="3">
    <source>
        <dbReference type="Proteomes" id="UP000199153"/>
    </source>
</evidence>
<dbReference type="AlphaFoldDB" id="A0A1I4Z5V3"/>
<keyword evidence="1" id="KW-0175">Coiled coil</keyword>
<evidence type="ECO:0008006" key="4">
    <source>
        <dbReference type="Google" id="ProtNLM"/>
    </source>
</evidence>
<feature type="coiled-coil region" evidence="1">
    <location>
        <begin position="6"/>
        <end position="78"/>
    </location>
</feature>
<dbReference type="EMBL" id="FOVL01000005">
    <property type="protein sequence ID" value="SFN45661.1"/>
    <property type="molecule type" value="Genomic_DNA"/>
</dbReference>
<protein>
    <recommendedName>
        <fullName evidence="4">Transcription elongation factor</fullName>
    </recommendedName>
</protein>
<evidence type="ECO:0000256" key="1">
    <source>
        <dbReference type="SAM" id="Coils"/>
    </source>
</evidence>
<dbReference type="STRING" id="287099.SAMN05660413_01120"/>
<name>A0A1I4Z5V3_9FLAO</name>
<reference evidence="2 3" key="1">
    <citation type="submission" date="2016-10" db="EMBL/GenBank/DDBJ databases">
        <authorList>
            <person name="de Groot N.N."/>
        </authorList>
    </citation>
    <scope>NUCLEOTIDE SEQUENCE [LARGE SCALE GENOMIC DNA]</scope>
    <source>
        <strain evidence="2 3">DSM 17794</strain>
    </source>
</reference>
<evidence type="ECO:0000313" key="2">
    <source>
        <dbReference type="EMBL" id="SFN45661.1"/>
    </source>
</evidence>
<dbReference type="OrthoDB" id="667380at2"/>
<accession>A0A1I4Z5V3</accession>